<gene>
    <name evidence="1" type="ORF">Back11_14820</name>
</gene>
<organism evidence="1 2">
    <name type="scientific">Paenibacillus baekrokdamisoli</name>
    <dbReference type="NCBI Taxonomy" id="1712516"/>
    <lineage>
        <taxon>Bacteria</taxon>
        <taxon>Bacillati</taxon>
        <taxon>Bacillota</taxon>
        <taxon>Bacilli</taxon>
        <taxon>Bacillales</taxon>
        <taxon>Paenibacillaceae</taxon>
        <taxon>Paenibacillus</taxon>
    </lineage>
</organism>
<dbReference type="InterPro" id="IPR036526">
    <property type="entry name" value="C-N_Hydrolase_sf"/>
</dbReference>
<dbReference type="EMBL" id="AP019308">
    <property type="protein sequence ID" value="BBH20137.1"/>
    <property type="molecule type" value="Genomic_DNA"/>
</dbReference>
<dbReference type="Gene3D" id="3.60.110.10">
    <property type="entry name" value="Carbon-nitrogen hydrolase"/>
    <property type="match status" value="1"/>
</dbReference>
<dbReference type="SUPFAM" id="SSF56317">
    <property type="entry name" value="Carbon-nitrogen hydrolase"/>
    <property type="match status" value="1"/>
</dbReference>
<evidence type="ECO:0000313" key="2">
    <source>
        <dbReference type="Proteomes" id="UP000275368"/>
    </source>
</evidence>
<evidence type="ECO:0000313" key="1">
    <source>
        <dbReference type="EMBL" id="BBH20137.1"/>
    </source>
</evidence>
<dbReference type="AlphaFoldDB" id="A0A3G9IMG8"/>
<proteinExistence type="predicted"/>
<dbReference type="PANTHER" id="PTHR43674:SF16">
    <property type="entry name" value="CARBON-NITROGEN FAMILY, PUTATIVE (AFU_ORTHOLOGUE AFUA_5G02350)-RELATED"/>
    <property type="match status" value="1"/>
</dbReference>
<dbReference type="Proteomes" id="UP000275368">
    <property type="component" value="Chromosome"/>
</dbReference>
<sequence>MNLINTFNDEDWHAWTPRDELSPDFHIIDLEIGKGLQIKGTGHSGNYGSWHSKLIQVDAKRKYEWTAEYEIKDVANEQVSIYAIVSWFDEKEKLLQRDYIDHLELLNDGWRRLTRTVDSPEQAATVQLELSFRWSADGRVTWRNMTLEEGSKLGERIVRVATTYIKPTEDFAANLGLMLGVIDKSSSSKPDIICLTETFYEASVQLPMVEKCQSVPGPLTNELAKKAAAYNSYILFTMYERDGEHIYNTAVLIGRDGGIAGKYRKIHLPLYEAESGVMPGTGHGIFDTDFGRIGVLICYDQEFPESARILSLSGAEVIFIPTIGDEPLQSKARARDNGLHVVVSGCDGPASSRIIDPMGDIIGHVADEAAGVFTADIRLDERRYTYWLSVGDGNGESRSLFKKERRTDEYDALLSTKLATSSSYILGNIL</sequence>
<dbReference type="RefSeq" id="WP_125654971.1">
    <property type="nucleotide sequence ID" value="NZ_AP019308.1"/>
</dbReference>
<dbReference type="Gene3D" id="2.60.120.260">
    <property type="entry name" value="Galactose-binding domain-like"/>
    <property type="match status" value="1"/>
</dbReference>
<dbReference type="Pfam" id="PF00795">
    <property type="entry name" value="CN_hydrolase"/>
    <property type="match status" value="1"/>
</dbReference>
<dbReference type="InterPro" id="IPR003010">
    <property type="entry name" value="C-N_Hydrolase"/>
</dbReference>
<dbReference type="GO" id="GO:0016811">
    <property type="term" value="F:hydrolase activity, acting on carbon-nitrogen (but not peptide) bonds, in linear amides"/>
    <property type="evidence" value="ECO:0007669"/>
    <property type="project" value="TreeGrafter"/>
</dbReference>
<keyword evidence="2" id="KW-1185">Reference proteome</keyword>
<accession>A0A3G9IMG8</accession>
<dbReference type="OrthoDB" id="9811121at2"/>
<name>A0A3G9IMG8_9BACL</name>
<protein>
    <submittedName>
        <fullName evidence="1">Uncharacterized protein</fullName>
    </submittedName>
</protein>
<dbReference type="PANTHER" id="PTHR43674">
    <property type="entry name" value="NITRILASE C965.09-RELATED"/>
    <property type="match status" value="1"/>
</dbReference>
<dbReference type="CDD" id="cd07197">
    <property type="entry name" value="nitrilase"/>
    <property type="match status" value="1"/>
</dbReference>
<dbReference type="KEGG" id="pbk:Back11_14820"/>
<dbReference type="InterPro" id="IPR050345">
    <property type="entry name" value="Aliph_Amidase/BUP"/>
</dbReference>
<dbReference type="PROSITE" id="PS50263">
    <property type="entry name" value="CN_HYDROLASE"/>
    <property type="match status" value="1"/>
</dbReference>
<reference evidence="1 2" key="1">
    <citation type="submission" date="2018-11" db="EMBL/GenBank/DDBJ databases">
        <title>Complete genome sequence of Paenibacillus baekrokdamisoli strain KCTC 33723.</title>
        <authorList>
            <person name="Kang S.W."/>
            <person name="Lee K.C."/>
            <person name="Kim K.K."/>
            <person name="Kim J.S."/>
            <person name="Kim D.S."/>
            <person name="Ko S.H."/>
            <person name="Yang S.H."/>
            <person name="Lee J.S."/>
        </authorList>
    </citation>
    <scope>NUCLEOTIDE SEQUENCE [LARGE SCALE GENOMIC DNA]</scope>
    <source>
        <strain evidence="1 2">KCTC 33723</strain>
    </source>
</reference>